<protein>
    <recommendedName>
        <fullName evidence="2">DUF6973 domain-containing protein</fullName>
    </recommendedName>
</protein>
<feature type="domain" description="DUF6973" evidence="2">
    <location>
        <begin position="98"/>
        <end position="215"/>
    </location>
</feature>
<evidence type="ECO:0000313" key="3">
    <source>
        <dbReference type="EMBL" id="CAC60278.1"/>
    </source>
</evidence>
<feature type="chain" id="PRO_5038521977" description="DUF6973 domain-containing protein" evidence="1">
    <location>
        <begin position="28"/>
        <end position="226"/>
    </location>
</feature>
<evidence type="ECO:0000259" key="2">
    <source>
        <dbReference type="Pfam" id="PF22322"/>
    </source>
</evidence>
<reference evidence="3" key="2">
    <citation type="journal article" date="2002" name="J. Bacteriol.">
        <title>Trypsin mediates growth phase-dependent transcriptional regulation of genes involved in biosynthesis of ruminococcin A, a lantibiotic produced by a Ruminococcus gnavus strain from a human intestinal microbiota.</title>
        <authorList>
            <person name="Gomez A."/>
            <person name="Ladire M."/>
            <person name="Marcille F."/>
            <person name="Fons M."/>
        </authorList>
    </citation>
    <scope>NUCLEOTIDE SEQUENCE</scope>
    <source>
        <strain evidence="3">E1</strain>
    </source>
</reference>
<accession>Q93JP4</accession>
<evidence type="ECO:0000256" key="1">
    <source>
        <dbReference type="SAM" id="SignalP"/>
    </source>
</evidence>
<name>Q93JP4_MEDGN</name>
<proteinExistence type="predicted"/>
<sequence length="226" mass="25624">MKCKFFKVAALCCTCMMVLGNTMAVYAEEQPMVISEPNVTSSEMEKLIEVVLDIKEANPGKSEQEIFEIVSKSLENERKETRGISDILECFDGKQKKKLLIRYPLDALKVNDAKNIATRQTERKFGHNGLGDRSDAFRHGIWNAEMTILIGAEKAELFATAHEEKDTTGVEPDGHTKVEHKNMDLHNNNVGREIGLAHPDLSEEQMADYIYDVIYQENTPFVWLND</sequence>
<organism evidence="3">
    <name type="scientific">Mediterraneibacter gnavus</name>
    <name type="common">Ruminococcus gnavus</name>
    <dbReference type="NCBI Taxonomy" id="33038"/>
    <lineage>
        <taxon>Bacteria</taxon>
        <taxon>Bacillati</taxon>
        <taxon>Bacillota</taxon>
        <taxon>Clostridia</taxon>
        <taxon>Lachnospirales</taxon>
        <taxon>Lachnospiraceae</taxon>
        <taxon>Mediterraneibacter</taxon>
    </lineage>
</organism>
<feature type="signal peptide" evidence="1">
    <location>
        <begin position="1"/>
        <end position="27"/>
    </location>
</feature>
<dbReference type="Pfam" id="PF22322">
    <property type="entry name" value="DUF6973"/>
    <property type="match status" value="1"/>
</dbReference>
<reference evidence="3" key="1">
    <citation type="submission" date="2001-08" db="EMBL/GenBank/DDBJ databases">
        <authorList>
            <person name="Gomez-Rodriguez A."/>
        </authorList>
    </citation>
    <scope>NUCLEOTIDE SEQUENCE</scope>
    <source>
        <strain evidence="3">E1</strain>
    </source>
</reference>
<keyword evidence="1" id="KW-0732">Signal</keyword>
<dbReference type="AlphaFoldDB" id="Q93JP4"/>
<dbReference type="EMBL" id="AJ276653">
    <property type="protein sequence ID" value="CAC60278.1"/>
    <property type="molecule type" value="Genomic_DNA"/>
</dbReference>
<dbReference type="InterPro" id="IPR054246">
    <property type="entry name" value="DUF6973"/>
</dbReference>